<dbReference type="InterPro" id="IPR016566">
    <property type="entry name" value="UCP010219"/>
</dbReference>
<dbReference type="EMBL" id="DXGC01000084">
    <property type="protein sequence ID" value="HIW92023.1"/>
    <property type="molecule type" value="Genomic_DNA"/>
</dbReference>
<dbReference type="AlphaFoldDB" id="A0A9D1ULR8"/>
<evidence type="ECO:0000256" key="1">
    <source>
        <dbReference type="SAM" id="Phobius"/>
    </source>
</evidence>
<evidence type="ECO:0000313" key="2">
    <source>
        <dbReference type="EMBL" id="HIW92023.1"/>
    </source>
</evidence>
<keyword evidence="1" id="KW-0812">Transmembrane</keyword>
<name>A0A9D1ULR8_9CORY</name>
<reference evidence="2" key="2">
    <citation type="submission" date="2021-04" db="EMBL/GenBank/DDBJ databases">
        <authorList>
            <person name="Gilroy R."/>
        </authorList>
    </citation>
    <scope>NUCLEOTIDE SEQUENCE</scope>
    <source>
        <strain evidence="2">CHK32-1732</strain>
    </source>
</reference>
<proteinExistence type="predicted"/>
<evidence type="ECO:0000313" key="3">
    <source>
        <dbReference type="Proteomes" id="UP000824190"/>
    </source>
</evidence>
<dbReference type="Proteomes" id="UP000824190">
    <property type="component" value="Unassembled WGS sequence"/>
</dbReference>
<protein>
    <submittedName>
        <fullName evidence="2">DUF3159 domain-containing protein</fullName>
    </submittedName>
</protein>
<keyword evidence="1" id="KW-0472">Membrane</keyword>
<organism evidence="2 3">
    <name type="scientific">Candidatus Corynebacterium avicola</name>
    <dbReference type="NCBI Taxonomy" id="2838527"/>
    <lineage>
        <taxon>Bacteria</taxon>
        <taxon>Bacillati</taxon>
        <taxon>Actinomycetota</taxon>
        <taxon>Actinomycetes</taxon>
        <taxon>Mycobacteriales</taxon>
        <taxon>Corynebacteriaceae</taxon>
        <taxon>Corynebacterium</taxon>
    </lineage>
</organism>
<keyword evidence="1" id="KW-1133">Transmembrane helix</keyword>
<reference evidence="2" key="1">
    <citation type="journal article" date="2021" name="PeerJ">
        <title>Extensive microbial diversity within the chicken gut microbiome revealed by metagenomics and culture.</title>
        <authorList>
            <person name="Gilroy R."/>
            <person name="Ravi A."/>
            <person name="Getino M."/>
            <person name="Pursley I."/>
            <person name="Horton D.L."/>
            <person name="Alikhan N.F."/>
            <person name="Baker D."/>
            <person name="Gharbi K."/>
            <person name="Hall N."/>
            <person name="Watson M."/>
            <person name="Adriaenssens E.M."/>
            <person name="Foster-Nyarko E."/>
            <person name="Jarju S."/>
            <person name="Secka A."/>
            <person name="Antonio M."/>
            <person name="Oren A."/>
            <person name="Chaudhuri R.R."/>
            <person name="La Ragione R."/>
            <person name="Hildebrand F."/>
            <person name="Pallen M.J."/>
        </authorList>
    </citation>
    <scope>NUCLEOTIDE SEQUENCE</scope>
    <source>
        <strain evidence="2">CHK32-1732</strain>
    </source>
</reference>
<feature type="transmembrane region" description="Helical" evidence="1">
    <location>
        <begin position="80"/>
        <end position="101"/>
    </location>
</feature>
<dbReference type="PIRSF" id="PIRSF010219">
    <property type="entry name" value="UCP010219"/>
    <property type="match status" value="1"/>
</dbReference>
<comment type="caution">
    <text evidence="2">The sequence shown here is derived from an EMBL/GenBank/DDBJ whole genome shotgun (WGS) entry which is preliminary data.</text>
</comment>
<sequence length="210" mass="22883">MEQMGGLSGLVSSVLPVLVLVPVNQKWGLGPALVAAVAVAVLVFIWRLLRKETVMPAVSGLMGVGICAFIAWWMGDAKGYFAYGIWYSLGAGIVFVISALVKWPLVGVIWRGVNGSGHEWRSIRTARLAFMWATLAWAVVFFSRFVVQQWLYGQDDVAWLGVARIAMGLPLTAVVVLATVWAVRVADKAERESRALTGDDSEDSDNQETV</sequence>
<feature type="transmembrane region" description="Helical" evidence="1">
    <location>
        <begin position="128"/>
        <end position="147"/>
    </location>
</feature>
<feature type="transmembrane region" description="Helical" evidence="1">
    <location>
        <begin position="56"/>
        <end position="74"/>
    </location>
</feature>
<gene>
    <name evidence="2" type="ORF">H9870_10220</name>
</gene>
<feature type="transmembrane region" description="Helical" evidence="1">
    <location>
        <begin position="29"/>
        <end position="49"/>
    </location>
</feature>
<accession>A0A9D1ULR8</accession>
<feature type="transmembrane region" description="Helical" evidence="1">
    <location>
        <begin position="7"/>
        <end position="23"/>
    </location>
</feature>
<feature type="transmembrane region" description="Helical" evidence="1">
    <location>
        <begin position="159"/>
        <end position="183"/>
    </location>
</feature>
<dbReference type="Pfam" id="PF11361">
    <property type="entry name" value="DUF3159"/>
    <property type="match status" value="1"/>
</dbReference>